<feature type="region of interest" description="Disordered" evidence="7">
    <location>
        <begin position="108"/>
        <end position="138"/>
    </location>
</feature>
<dbReference type="Pfam" id="PF00167">
    <property type="entry name" value="FGF"/>
    <property type="match status" value="1"/>
</dbReference>
<dbReference type="Ensembl" id="ENSCMMT00000017541.1">
    <property type="protein sequence ID" value="ENSCMMP00000015956.1"/>
    <property type="gene ID" value="ENSCMMG00000010150.1"/>
</dbReference>
<dbReference type="SMART" id="SM00442">
    <property type="entry name" value="FGF"/>
    <property type="match status" value="1"/>
</dbReference>
<dbReference type="FunFam" id="2.80.10.50:FF:000004">
    <property type="entry name" value="Fibroblast growth factor"/>
    <property type="match status" value="1"/>
</dbReference>
<dbReference type="AlphaFoldDB" id="A0A8C3C6F4"/>
<reference evidence="8" key="1">
    <citation type="submission" date="2018-09" db="EMBL/GenBank/DDBJ databases">
        <title>Common duck and Muscovy duck high density SNP chip.</title>
        <authorList>
            <person name="Vignal A."/>
            <person name="Thebault N."/>
            <person name="Warren W.C."/>
        </authorList>
    </citation>
    <scope>NUCLEOTIDE SEQUENCE [LARGE SCALE GENOMIC DNA]</scope>
</reference>
<dbReference type="PROSITE" id="PS00247">
    <property type="entry name" value="HBGF_FGF"/>
    <property type="match status" value="1"/>
</dbReference>
<keyword evidence="5" id="KW-0497">Mitogen</keyword>
<evidence type="ECO:0000313" key="9">
    <source>
        <dbReference type="Proteomes" id="UP000694556"/>
    </source>
</evidence>
<dbReference type="InterPro" id="IPR008996">
    <property type="entry name" value="IL1/FGF"/>
</dbReference>
<keyword evidence="9" id="KW-1185">Reference proteome</keyword>
<evidence type="ECO:0000256" key="2">
    <source>
        <dbReference type="ARBA" id="ARBA00022473"/>
    </source>
</evidence>
<dbReference type="Proteomes" id="UP000694556">
    <property type="component" value="Chromosome 4"/>
</dbReference>
<keyword evidence="2" id="KW-0217">Developmental protein</keyword>
<keyword evidence="3" id="KW-0221">Differentiation</keyword>
<evidence type="ECO:0000256" key="7">
    <source>
        <dbReference type="SAM" id="MobiDB-lite"/>
    </source>
</evidence>
<dbReference type="GO" id="GO:0051781">
    <property type="term" value="P:positive regulation of cell division"/>
    <property type="evidence" value="ECO:0007669"/>
    <property type="project" value="UniProtKB-KW"/>
</dbReference>
<evidence type="ECO:0000313" key="8">
    <source>
        <dbReference type="Ensembl" id="ENSCMMP00000015956.1"/>
    </source>
</evidence>
<dbReference type="SUPFAM" id="SSF50353">
    <property type="entry name" value="Cytokine"/>
    <property type="match status" value="1"/>
</dbReference>
<proteinExistence type="inferred from homology"/>
<reference evidence="8" key="3">
    <citation type="submission" date="2025-09" db="UniProtKB">
        <authorList>
            <consortium name="Ensembl"/>
        </authorList>
    </citation>
    <scope>IDENTIFICATION</scope>
</reference>
<comment type="similarity">
    <text evidence="1 6">Belongs to the heparin-binding growth factors family.</text>
</comment>
<reference evidence="8" key="2">
    <citation type="submission" date="2025-08" db="UniProtKB">
        <authorList>
            <consortium name="Ensembl"/>
        </authorList>
    </citation>
    <scope>IDENTIFICATION</scope>
</reference>
<dbReference type="CDD" id="cd23327">
    <property type="entry name" value="beta-trefoil_FGF20"/>
    <property type="match status" value="1"/>
</dbReference>
<dbReference type="GO" id="GO:0030154">
    <property type="term" value="P:cell differentiation"/>
    <property type="evidence" value="ECO:0007669"/>
    <property type="project" value="UniProtKB-KW"/>
</dbReference>
<dbReference type="GO" id="GO:0008083">
    <property type="term" value="F:growth factor activity"/>
    <property type="evidence" value="ECO:0007669"/>
    <property type="project" value="UniProtKB-KW"/>
</dbReference>
<dbReference type="Gene3D" id="2.80.10.50">
    <property type="match status" value="1"/>
</dbReference>
<dbReference type="PRINTS" id="PR00262">
    <property type="entry name" value="IL1HBGF"/>
</dbReference>
<evidence type="ECO:0000256" key="1">
    <source>
        <dbReference type="ARBA" id="ARBA00007936"/>
    </source>
</evidence>
<organism evidence="8 9">
    <name type="scientific">Cairina moschata</name>
    <name type="common">Muscovy duck</name>
    <dbReference type="NCBI Taxonomy" id="8855"/>
    <lineage>
        <taxon>Eukaryota</taxon>
        <taxon>Metazoa</taxon>
        <taxon>Chordata</taxon>
        <taxon>Craniata</taxon>
        <taxon>Vertebrata</taxon>
        <taxon>Euteleostomi</taxon>
        <taxon>Archelosauria</taxon>
        <taxon>Archosauria</taxon>
        <taxon>Dinosauria</taxon>
        <taxon>Saurischia</taxon>
        <taxon>Theropoda</taxon>
        <taxon>Coelurosauria</taxon>
        <taxon>Aves</taxon>
        <taxon>Neognathae</taxon>
        <taxon>Galloanserae</taxon>
        <taxon>Anseriformes</taxon>
        <taxon>Anatidae</taxon>
        <taxon>Anatinae</taxon>
        <taxon>Cairina</taxon>
    </lineage>
</organism>
<sequence length="365" mass="39693">MCLYVCAHICVCAYVYTYVHMYMCIHGSICACPPGGRPCPALPCPTRALPVPYPCPCRRSPLPAGRAVPCWRCDARGSGFTISNAASPPRPPLAYVRGPAGYIYRRGAAPPPPRRLARSGSARPGPAALPHMPGSRRPLLRRPATLWPRCPMAPLADVGPFLGGLDGLGQPVGAHFLLPPAGERPALLGERRAAERAGGGGAAAAAAAADLAHLQGILRRRQLYCRTGFHLQILPDGSVRGTRQDHSLFGILEFISVAVGLVSIRGVDSGLYLGMNEKGELYGSEKLTPECIFREQFEENWYNTYSSNVYKHGDSGRRYFVALNKDGTPRDGARSKRHQKFTHFLPRPVDPERVPELYKDVLGYS</sequence>
<evidence type="ECO:0000256" key="6">
    <source>
        <dbReference type="RuleBase" id="RU049442"/>
    </source>
</evidence>
<evidence type="ECO:0000256" key="4">
    <source>
        <dbReference type="ARBA" id="ARBA00023030"/>
    </source>
</evidence>
<keyword evidence="4" id="KW-0339">Growth factor</keyword>
<protein>
    <recommendedName>
        <fullName evidence="6">Fibroblast growth factor</fullName>
        <shortName evidence="6">FGF</shortName>
    </recommendedName>
</protein>
<name>A0A8C3C6F4_CAIMO</name>
<dbReference type="InterPro" id="IPR002209">
    <property type="entry name" value="Fibroblast_GF_fam"/>
</dbReference>
<dbReference type="PANTHER" id="PTHR11486">
    <property type="entry name" value="FIBROBLAST GROWTH FACTOR"/>
    <property type="match status" value="1"/>
</dbReference>
<evidence type="ECO:0000256" key="5">
    <source>
        <dbReference type="ARBA" id="ARBA00023246"/>
    </source>
</evidence>
<dbReference type="PRINTS" id="PR00263">
    <property type="entry name" value="HBGFFGF"/>
</dbReference>
<evidence type="ECO:0000256" key="3">
    <source>
        <dbReference type="ARBA" id="ARBA00022782"/>
    </source>
</evidence>
<accession>A0A8C3C6F4</accession>